<dbReference type="Gene3D" id="2.30.110.10">
    <property type="entry name" value="Electron Transport, Fmn-binding Protein, Chain A"/>
    <property type="match status" value="1"/>
</dbReference>
<dbReference type="InterPro" id="IPR011576">
    <property type="entry name" value="Pyridox_Oxase_N"/>
</dbReference>
<dbReference type="PANTHER" id="PTHR35176:SF6">
    <property type="entry name" value="HEME OXYGENASE HI_0854-RELATED"/>
    <property type="match status" value="1"/>
</dbReference>
<dbReference type="PANTHER" id="PTHR35176">
    <property type="entry name" value="HEME OXYGENASE HI_0854-RELATED"/>
    <property type="match status" value="1"/>
</dbReference>
<evidence type="ECO:0000313" key="3">
    <source>
        <dbReference type="EMBL" id="MDX8035589.1"/>
    </source>
</evidence>
<proteinExistence type="predicted"/>
<dbReference type="RefSeq" id="WP_319970610.1">
    <property type="nucleotide sequence ID" value="NZ_JAXAVW010000036.1"/>
</dbReference>
<keyword evidence="4" id="KW-1185">Reference proteome</keyword>
<dbReference type="InterPro" id="IPR019920">
    <property type="entry name" value="F420-binding_dom_put"/>
</dbReference>
<reference evidence="3 4" key="1">
    <citation type="submission" date="2023-11" db="EMBL/GenBank/DDBJ databases">
        <title>Lentzea sokolovensis, sp. nov., Lentzea kristufkii, sp. nov., and Lentzea miocenensis, sp. nov., rare actinobacteria from Sokolov Coal Basin, Miocene lacustrine sediment, Czech Republic.</title>
        <authorList>
            <person name="Lara A."/>
            <person name="Kotroba L."/>
            <person name="Nouioui I."/>
            <person name="Neumann-Schaal M."/>
            <person name="Mast Y."/>
            <person name="Chronakova A."/>
        </authorList>
    </citation>
    <scope>NUCLEOTIDE SEQUENCE [LARGE SCALE GENOMIC DNA]</scope>
    <source>
        <strain evidence="3 4">BCCO 10_0856</strain>
    </source>
</reference>
<keyword evidence="1" id="KW-0560">Oxidoreductase</keyword>
<name>A0ABU4TC39_9PSEU</name>
<dbReference type="InterPro" id="IPR052019">
    <property type="entry name" value="F420H2_bilvrd_red/Heme_oxyg"/>
</dbReference>
<dbReference type="NCBIfam" id="TIGR03618">
    <property type="entry name" value="Rv1155_F420"/>
    <property type="match status" value="1"/>
</dbReference>
<dbReference type="InterPro" id="IPR012349">
    <property type="entry name" value="Split_barrel_FMN-bd"/>
</dbReference>
<accession>A0ABU4TC39</accession>
<dbReference type="EMBL" id="JAXAVW010000036">
    <property type="protein sequence ID" value="MDX8035589.1"/>
    <property type="molecule type" value="Genomic_DNA"/>
</dbReference>
<comment type="caution">
    <text evidence="3">The sequence shown here is derived from an EMBL/GenBank/DDBJ whole genome shotgun (WGS) entry which is preliminary data.</text>
</comment>
<evidence type="ECO:0000313" key="4">
    <source>
        <dbReference type="Proteomes" id="UP001285521"/>
    </source>
</evidence>
<dbReference type="SUPFAM" id="SSF50475">
    <property type="entry name" value="FMN-binding split barrel"/>
    <property type="match status" value="1"/>
</dbReference>
<gene>
    <name evidence="3" type="ORF">SK803_35755</name>
</gene>
<dbReference type="Proteomes" id="UP001285521">
    <property type="component" value="Unassembled WGS sequence"/>
</dbReference>
<protein>
    <submittedName>
        <fullName evidence="3">PPOX class F420-dependent oxidoreductase</fullName>
    </submittedName>
</protein>
<sequence length="140" mass="15102">MLPESARAVLESNALGHLVTLGQDGAPQVTIVWVGLDGDEIVSGHLAQHQKVRNIRNDGRVVLSVETPNINDHGLQEYLVVYGTARITEGGAPELLQRLAHTYLGPDVKFPPMDNPPPGFVTRIKVDRVAGVGPWVQQGS</sequence>
<feature type="domain" description="Pyridoxamine 5'-phosphate oxidase N-terminal" evidence="2">
    <location>
        <begin position="3"/>
        <end position="131"/>
    </location>
</feature>
<organism evidence="3 4">
    <name type="scientific">Lentzea miocenica</name>
    <dbReference type="NCBI Taxonomy" id="3095431"/>
    <lineage>
        <taxon>Bacteria</taxon>
        <taxon>Bacillati</taxon>
        <taxon>Actinomycetota</taxon>
        <taxon>Actinomycetes</taxon>
        <taxon>Pseudonocardiales</taxon>
        <taxon>Pseudonocardiaceae</taxon>
        <taxon>Lentzea</taxon>
    </lineage>
</organism>
<evidence type="ECO:0000259" key="2">
    <source>
        <dbReference type="Pfam" id="PF01243"/>
    </source>
</evidence>
<evidence type="ECO:0000256" key="1">
    <source>
        <dbReference type="ARBA" id="ARBA00023002"/>
    </source>
</evidence>
<dbReference type="Pfam" id="PF01243">
    <property type="entry name" value="PNPOx_N"/>
    <property type="match status" value="1"/>
</dbReference>